<evidence type="ECO:0000313" key="1">
    <source>
        <dbReference type="EMBL" id="KAK1868064.1"/>
    </source>
</evidence>
<gene>
    <name evidence="1" type="ORF">I4F81_010560</name>
</gene>
<name>A0ACC3CD23_PYRYE</name>
<evidence type="ECO:0000313" key="2">
    <source>
        <dbReference type="Proteomes" id="UP000798662"/>
    </source>
</evidence>
<dbReference type="Proteomes" id="UP000798662">
    <property type="component" value="Chromosome 3"/>
</dbReference>
<comment type="caution">
    <text evidence="1">The sequence shown here is derived from an EMBL/GenBank/DDBJ whole genome shotgun (WGS) entry which is preliminary data.</text>
</comment>
<dbReference type="EMBL" id="CM020620">
    <property type="protein sequence ID" value="KAK1868064.1"/>
    <property type="molecule type" value="Genomic_DNA"/>
</dbReference>
<organism evidence="1 2">
    <name type="scientific">Pyropia yezoensis</name>
    <name type="common">Susabi-nori</name>
    <name type="synonym">Porphyra yezoensis</name>
    <dbReference type="NCBI Taxonomy" id="2788"/>
    <lineage>
        <taxon>Eukaryota</taxon>
        <taxon>Rhodophyta</taxon>
        <taxon>Bangiophyceae</taxon>
        <taxon>Bangiales</taxon>
        <taxon>Bangiaceae</taxon>
        <taxon>Pyropia</taxon>
    </lineage>
</organism>
<accession>A0ACC3CD23</accession>
<protein>
    <submittedName>
        <fullName evidence="1">Uncharacterized protein</fullName>
    </submittedName>
</protein>
<sequence length="905" mass="98119">MRVDQPPGGEAVARFKTTVSEPTDDALLSALEAVCDLLGLVEEAVKRSERVDAVTSGEADSWNQFVVDSASWMNALARVRGVVVRSMMRLREGCAANTKVVSHAESLVETGRASFEAMQRVLSQAASRASAPAGKHPSASDALLDPELCIPRDDKVVRTLVHVANVRNARVASAVVSSPGIGKSHLAWDVVNALESLDSPRYADAAMVSGVPEWSDARDELQGTRPCIITFNSSSLWGRLDVKLLYFNLSSQPEAAYLPLYLRVLWCLRCADNLGWAEFAQMVIQRLEAGTTTADVIIAEAQAALNEQPTLVIVEELNKVCGVWPESASRSPIDALLERDDLAKVASLPKVDKPQDVEDSDVQLNSAVSTSILDVYRHEVCGWTGLSTACVSVLFTAVHFGLIFDELKGRLSPEQKRIVDALITRVGEIVDPVLLEDCQTRLTSLSNKRRGSPFFVLSAVRLGFMDMKQLAKVYFLPLFESRWLMLAGLPRKGTFDVPSEVSARALARLSGGHPRSAGFLRQQLKAASPGAVWTEVVQPAWEALAQDEDTEALLADLLLTSVVIVAALHHCTVDGAKQVVDGGLAPTWEALVSRNVLTVSNVSSLGTYKNPCMPPLYLLAFLELWEPNKEKLAERPGTGELYTNLDGIFSALAVVCGSRSSQGSPGYMWEYTALYADVALTRVRAAAQKWGPGSSGLKLPHDYAAVTLLQLYPGATKFYTKCRQRLLNEQLYNALNAVEVNEDAAANAIASILARPPSELVSTVFKCSPGQVGFDSIKFLAPAGSSESPNKADLVAVVKSNKFTGLAAGSFNIKQHVRKALRLVKKAFGSDWKEWSQRVVLVVESNLRGAKDPDKLLSAAQSSKVIIICEENHLDVYGRAISGFMADGPTLYGASLVKRERSGWT</sequence>
<proteinExistence type="predicted"/>
<reference evidence="1" key="1">
    <citation type="submission" date="2019-11" db="EMBL/GenBank/DDBJ databases">
        <title>Nori genome reveals adaptations in red seaweeds to the harsh intertidal environment.</title>
        <authorList>
            <person name="Wang D."/>
            <person name="Mao Y."/>
        </authorList>
    </citation>
    <scope>NUCLEOTIDE SEQUENCE</scope>
    <source>
        <tissue evidence="1">Gametophyte</tissue>
    </source>
</reference>
<keyword evidence="2" id="KW-1185">Reference proteome</keyword>